<keyword evidence="1" id="KW-0472">Membrane</keyword>
<feature type="transmembrane region" description="Helical" evidence="1">
    <location>
        <begin position="20"/>
        <end position="38"/>
    </location>
</feature>
<evidence type="ECO:0000313" key="2">
    <source>
        <dbReference type="EMBL" id="NMG75660.1"/>
    </source>
</evidence>
<dbReference type="RefSeq" id="WP_169260814.1">
    <property type="nucleotide sequence ID" value="NZ_WTVQ01000020.1"/>
</dbReference>
<sequence>MRVHRLTAIEDVRRLGLPGLAGALLLLVAMAWTLLSVLPAREARDRAQASAQRAEARLASVQRGEVPVSEAPGRLLQDFFAGLPAQPGATTAIDRLFAAAEQERLSLARGEYALVVERDMALARYQILLPVRGAYPQVRRFLAGALEAVPALGLEDLDLQRKQVSDTELEGRIRMTLYLSRR</sequence>
<protein>
    <submittedName>
        <fullName evidence="2">Pilus assembly protein PilO</fullName>
    </submittedName>
</protein>
<keyword evidence="1" id="KW-0812">Transmembrane</keyword>
<evidence type="ECO:0000313" key="3">
    <source>
        <dbReference type="Proteomes" id="UP000648984"/>
    </source>
</evidence>
<comment type="caution">
    <text evidence="2">The sequence shown here is derived from an EMBL/GenBank/DDBJ whole genome shotgun (WGS) entry which is preliminary data.</text>
</comment>
<gene>
    <name evidence="2" type="ORF">GPA25_12910</name>
</gene>
<proteinExistence type="predicted"/>
<keyword evidence="1" id="KW-1133">Transmembrane helix</keyword>
<dbReference type="Proteomes" id="UP000648984">
    <property type="component" value="Unassembled WGS sequence"/>
</dbReference>
<dbReference type="Pfam" id="PF10741">
    <property type="entry name" value="T2SSM_b"/>
    <property type="match status" value="1"/>
</dbReference>
<dbReference type="EMBL" id="WTVQ01000020">
    <property type="protein sequence ID" value="NMG75660.1"/>
    <property type="molecule type" value="Genomic_DNA"/>
</dbReference>
<dbReference type="InterPro" id="IPR034756">
    <property type="entry name" value="T2SSM_b"/>
</dbReference>
<organism evidence="2 3">
    <name type="scientific">Aromatoleum diolicum</name>
    <dbReference type="NCBI Taxonomy" id="75796"/>
    <lineage>
        <taxon>Bacteria</taxon>
        <taxon>Pseudomonadati</taxon>
        <taxon>Pseudomonadota</taxon>
        <taxon>Betaproteobacteria</taxon>
        <taxon>Rhodocyclales</taxon>
        <taxon>Rhodocyclaceae</taxon>
        <taxon>Aromatoleum</taxon>
    </lineage>
</organism>
<reference evidence="2 3" key="1">
    <citation type="submission" date="2019-12" db="EMBL/GenBank/DDBJ databases">
        <title>Comparative genomics gives insights into the taxonomy of the Azoarcus-Aromatoleum group and reveals separate origins of nif in the plant-associated Azoarcus and non-plant-associated Aromatoleum sub-groups.</title>
        <authorList>
            <person name="Lafos M."/>
            <person name="Maluk M."/>
            <person name="Batista M."/>
            <person name="Junghare M."/>
            <person name="Carmona M."/>
            <person name="Faoro H."/>
            <person name="Cruz L.M."/>
            <person name="Battistoni F."/>
            <person name="De Souza E."/>
            <person name="Pedrosa F."/>
            <person name="Chen W.-M."/>
            <person name="Poole P.S."/>
            <person name="Dixon R.A."/>
            <person name="James E.K."/>
        </authorList>
    </citation>
    <scope>NUCLEOTIDE SEQUENCE [LARGE SCALE GENOMIC DNA]</scope>
    <source>
        <strain evidence="2 3">22Lin</strain>
    </source>
</reference>
<accession>A0ABX1QCA2</accession>
<keyword evidence="3" id="KW-1185">Reference proteome</keyword>
<evidence type="ECO:0000256" key="1">
    <source>
        <dbReference type="SAM" id="Phobius"/>
    </source>
</evidence>
<name>A0ABX1QCA2_9RHOO</name>